<evidence type="ECO:0000313" key="5">
    <source>
        <dbReference type="EMBL" id="HIH69769.1"/>
    </source>
</evidence>
<dbReference type="PROSITE" id="PS00712">
    <property type="entry name" value="RIBOSOMAL_S17E"/>
    <property type="match status" value="1"/>
</dbReference>
<organism evidence="5 6">
    <name type="scientific">Methermicoccus shengliensis</name>
    <dbReference type="NCBI Taxonomy" id="660064"/>
    <lineage>
        <taxon>Archaea</taxon>
        <taxon>Methanobacteriati</taxon>
        <taxon>Methanobacteriota</taxon>
        <taxon>Stenosarchaea group</taxon>
        <taxon>Methanomicrobia</taxon>
        <taxon>Methanosarcinales</taxon>
        <taxon>Methermicoccaceae</taxon>
        <taxon>Methermicoccus</taxon>
    </lineage>
</organism>
<dbReference type="GO" id="GO:0005840">
    <property type="term" value="C:ribosome"/>
    <property type="evidence" value="ECO:0007669"/>
    <property type="project" value="UniProtKB-KW"/>
</dbReference>
<comment type="caution">
    <text evidence="5">The sequence shown here is derived from an EMBL/GenBank/DDBJ whole genome shotgun (WGS) entry which is preliminary data.</text>
</comment>
<dbReference type="PANTHER" id="PTHR10732">
    <property type="entry name" value="40S RIBOSOMAL PROTEIN S17"/>
    <property type="match status" value="1"/>
</dbReference>
<dbReference type="GO" id="GO:0003735">
    <property type="term" value="F:structural constituent of ribosome"/>
    <property type="evidence" value="ECO:0007669"/>
    <property type="project" value="InterPro"/>
</dbReference>
<dbReference type="GO" id="GO:0006412">
    <property type="term" value="P:translation"/>
    <property type="evidence" value="ECO:0007669"/>
    <property type="project" value="UniProtKB-UniRule"/>
</dbReference>
<evidence type="ECO:0000256" key="1">
    <source>
        <dbReference type="ARBA" id="ARBA00010444"/>
    </source>
</evidence>
<evidence type="ECO:0000313" key="6">
    <source>
        <dbReference type="Proteomes" id="UP000600363"/>
    </source>
</evidence>
<keyword evidence="2 4" id="KW-0689">Ribosomal protein</keyword>
<dbReference type="GO" id="GO:1990904">
    <property type="term" value="C:ribonucleoprotein complex"/>
    <property type="evidence" value="ECO:0007669"/>
    <property type="project" value="UniProtKB-KW"/>
</dbReference>
<dbReference type="GO" id="GO:0005829">
    <property type="term" value="C:cytosol"/>
    <property type="evidence" value="ECO:0007669"/>
    <property type="project" value="UniProtKB-ARBA"/>
</dbReference>
<proteinExistence type="inferred from homology"/>
<protein>
    <recommendedName>
        <fullName evidence="4">Small ribosomal subunit protein eS17</fullName>
    </recommendedName>
</protein>
<sequence length="69" mass="7849">MGNIRPAYIKTIGEALIRRYGSEFSSSFEHNKRKVEELTTIKSKHIRNRVAGYITRKLGRASGERAQAV</sequence>
<keyword evidence="3 4" id="KW-0687">Ribonucleoprotein</keyword>
<dbReference type="InterPro" id="IPR018273">
    <property type="entry name" value="Ribosomal_eS17_CS"/>
</dbReference>
<reference evidence="5" key="1">
    <citation type="journal article" date="2020" name="bioRxiv">
        <title>A rank-normalized archaeal taxonomy based on genome phylogeny resolves widespread incomplete and uneven classifications.</title>
        <authorList>
            <person name="Rinke C."/>
            <person name="Chuvochina M."/>
            <person name="Mussig A.J."/>
            <person name="Chaumeil P.-A."/>
            <person name="Waite D.W."/>
            <person name="Whitman W.B."/>
            <person name="Parks D.H."/>
            <person name="Hugenholtz P."/>
        </authorList>
    </citation>
    <scope>NUCLEOTIDE SEQUENCE</scope>
    <source>
        <strain evidence="5">UBA12518</strain>
    </source>
</reference>
<dbReference type="InterPro" id="IPR001210">
    <property type="entry name" value="Ribosomal_eS17"/>
</dbReference>
<name>A0A832VZR0_9EURY</name>
<dbReference type="Pfam" id="PF00833">
    <property type="entry name" value="Ribosomal_S17e"/>
    <property type="match status" value="1"/>
</dbReference>
<evidence type="ECO:0000256" key="4">
    <source>
        <dbReference type="HAMAP-Rule" id="MF_00511"/>
    </source>
</evidence>
<accession>A0A832VZR0</accession>
<evidence type="ECO:0000256" key="3">
    <source>
        <dbReference type="ARBA" id="ARBA00023274"/>
    </source>
</evidence>
<dbReference type="EMBL" id="DUIH01000012">
    <property type="protein sequence ID" value="HIH69769.1"/>
    <property type="molecule type" value="Genomic_DNA"/>
</dbReference>
<evidence type="ECO:0000256" key="2">
    <source>
        <dbReference type="ARBA" id="ARBA00022980"/>
    </source>
</evidence>
<dbReference type="HAMAP" id="MF_00511">
    <property type="entry name" value="Ribosomal_eS17"/>
    <property type="match status" value="1"/>
</dbReference>
<comment type="similarity">
    <text evidence="1 4">Belongs to the eukaryotic ribosomal protein eS17 family.</text>
</comment>
<gene>
    <name evidence="4" type="primary">rps17e</name>
    <name evidence="5" type="ORF">HA299_03995</name>
</gene>
<dbReference type="Proteomes" id="UP000600363">
    <property type="component" value="Unassembled WGS sequence"/>
</dbReference>
<dbReference type="Gene3D" id="1.10.60.20">
    <property type="entry name" value="Ribosomal protein S17e-like"/>
    <property type="match status" value="1"/>
</dbReference>
<dbReference type="PANTHER" id="PTHR10732:SF0">
    <property type="entry name" value="40S RIBOSOMAL PROTEIN S17"/>
    <property type="match status" value="1"/>
</dbReference>
<dbReference type="SUPFAM" id="SSF116820">
    <property type="entry name" value="Rps17e-like"/>
    <property type="match status" value="1"/>
</dbReference>
<dbReference type="NCBIfam" id="NF002242">
    <property type="entry name" value="PRK01151.1"/>
    <property type="match status" value="1"/>
</dbReference>
<dbReference type="InterPro" id="IPR036401">
    <property type="entry name" value="Ribosomal_eS17_sf"/>
</dbReference>
<dbReference type="RefSeq" id="WP_042685759.1">
    <property type="nucleotide sequence ID" value="NZ_DUIH01000012.1"/>
</dbReference>
<dbReference type="AlphaFoldDB" id="A0A832VZR0"/>